<dbReference type="KEGG" id="agl:PYTT_1485"/>
<dbReference type="Proteomes" id="UP000176204">
    <property type="component" value="Chromosome I"/>
</dbReference>
<dbReference type="SUPFAM" id="SSF54001">
    <property type="entry name" value="Cysteine proteinases"/>
    <property type="match status" value="1"/>
</dbReference>
<dbReference type="InterPro" id="IPR038765">
    <property type="entry name" value="Papain-like_cys_pep_sf"/>
</dbReference>
<feature type="signal peptide" evidence="1">
    <location>
        <begin position="1"/>
        <end position="22"/>
    </location>
</feature>
<feature type="chain" id="PRO_5014266449" evidence="1">
    <location>
        <begin position="23"/>
        <end position="334"/>
    </location>
</feature>
<sequence length="334" mass="37352">MKKILASGGGMLALLIFATASASPVFVRNVSETGGWYDVNKKVMWNDWPLEKPNWWTDPTPTKPAEYYTQPTDSLMCWAAAASNILQWWQDTRTDVPDTVPNGYAATYKAMPQVAQLSIYQALTHSWSNGGGQVEQAWNWWFNGGMLPDIYFSTSSQLEATAAYTGAYWSDLGLVFDSAEISSPLFQSYSFWSEGDMRYEERFSGIVKSYIDNNWGTTLTLRSETGAHAITMWGYDVDAAGDLVLYLTDSDDYAIGMYRQALKMSERGDLYLDGIDSETARYAYDPENFTGWELTTIHGLTAPLGSRTIPEPAAALLSIGGCCMLAWKRRRRAE</sequence>
<evidence type="ECO:0000313" key="3">
    <source>
        <dbReference type="Proteomes" id="UP000176204"/>
    </source>
</evidence>
<reference evidence="3" key="1">
    <citation type="submission" date="2016-09" db="EMBL/GenBank/DDBJ databases">
        <authorList>
            <person name="Koehorst J."/>
        </authorList>
    </citation>
    <scope>NUCLEOTIDE SEQUENCE [LARGE SCALE GENOMIC DNA]</scope>
</reference>
<proteinExistence type="predicted"/>
<accession>A0A1C7PB34</accession>
<dbReference type="AlphaFoldDB" id="A0A1C7PB34"/>
<protein>
    <submittedName>
        <fullName evidence="2">Mac 1</fullName>
    </submittedName>
</protein>
<name>A0A1C7PB34_9BACT</name>
<dbReference type="Gene3D" id="3.90.70.10">
    <property type="entry name" value="Cysteine proteinases"/>
    <property type="match status" value="1"/>
</dbReference>
<dbReference type="EMBL" id="LT629973">
    <property type="protein sequence ID" value="SEH89031.1"/>
    <property type="molecule type" value="Genomic_DNA"/>
</dbReference>
<dbReference type="RefSeq" id="WP_067777423.1">
    <property type="nucleotide sequence ID" value="NZ_LIGX01000035.1"/>
</dbReference>
<keyword evidence="1" id="KW-0732">Signal</keyword>
<evidence type="ECO:0000313" key="2">
    <source>
        <dbReference type="EMBL" id="SEH89031.1"/>
    </source>
</evidence>
<gene>
    <name evidence="2" type="ORF">PYTT_1485</name>
</gene>
<evidence type="ECO:0000256" key="1">
    <source>
        <dbReference type="SAM" id="SignalP"/>
    </source>
</evidence>
<dbReference type="OrthoDB" id="5521290at2"/>
<organism evidence="2 3">
    <name type="scientific">Akkermansia glycaniphila</name>
    <dbReference type="NCBI Taxonomy" id="1679444"/>
    <lineage>
        <taxon>Bacteria</taxon>
        <taxon>Pseudomonadati</taxon>
        <taxon>Verrucomicrobiota</taxon>
        <taxon>Verrucomicrobiia</taxon>
        <taxon>Verrucomicrobiales</taxon>
        <taxon>Akkermansiaceae</taxon>
        <taxon>Akkermansia</taxon>
    </lineage>
</organism>
<keyword evidence="3" id="KW-1185">Reference proteome</keyword>